<evidence type="ECO:0008006" key="5">
    <source>
        <dbReference type="Google" id="ProtNLM"/>
    </source>
</evidence>
<dbReference type="Proteomes" id="UP001595075">
    <property type="component" value="Unassembled WGS sequence"/>
</dbReference>
<reference evidence="3 4" key="1">
    <citation type="journal article" date="2024" name="Commun. Biol.">
        <title>Comparative genomic analysis of thermophilic fungi reveals convergent evolutionary adaptations and gene losses.</title>
        <authorList>
            <person name="Steindorff A.S."/>
            <person name="Aguilar-Pontes M.V."/>
            <person name="Robinson A.J."/>
            <person name="Andreopoulos B."/>
            <person name="LaButti K."/>
            <person name="Kuo A."/>
            <person name="Mondo S."/>
            <person name="Riley R."/>
            <person name="Otillar R."/>
            <person name="Haridas S."/>
            <person name="Lipzen A."/>
            <person name="Grimwood J."/>
            <person name="Schmutz J."/>
            <person name="Clum A."/>
            <person name="Reid I.D."/>
            <person name="Moisan M.C."/>
            <person name="Butler G."/>
            <person name="Nguyen T.T.M."/>
            <person name="Dewar K."/>
            <person name="Conant G."/>
            <person name="Drula E."/>
            <person name="Henrissat B."/>
            <person name="Hansel C."/>
            <person name="Singer S."/>
            <person name="Hutchinson M.I."/>
            <person name="de Vries R.P."/>
            <person name="Natvig D.O."/>
            <person name="Powell A.J."/>
            <person name="Tsang A."/>
            <person name="Grigoriev I.V."/>
        </authorList>
    </citation>
    <scope>NUCLEOTIDE SEQUENCE [LARGE SCALE GENOMIC DNA]</scope>
    <source>
        <strain evidence="3 4">CBS 494.80</strain>
    </source>
</reference>
<keyword evidence="2" id="KW-1133">Transmembrane helix</keyword>
<keyword evidence="2" id="KW-0472">Membrane</keyword>
<feature type="transmembrane region" description="Helical" evidence="2">
    <location>
        <begin position="21"/>
        <end position="50"/>
    </location>
</feature>
<dbReference type="EMBL" id="JAZHXI010000008">
    <property type="protein sequence ID" value="KAL2068581.1"/>
    <property type="molecule type" value="Genomic_DNA"/>
</dbReference>
<proteinExistence type="predicted"/>
<evidence type="ECO:0000256" key="1">
    <source>
        <dbReference type="SAM" id="MobiDB-lite"/>
    </source>
</evidence>
<keyword evidence="2" id="KW-0812">Transmembrane</keyword>
<name>A0ABR4CH61_9HELO</name>
<feature type="region of interest" description="Disordered" evidence="1">
    <location>
        <begin position="80"/>
        <end position="100"/>
    </location>
</feature>
<comment type="caution">
    <text evidence="3">The sequence shown here is derived from an EMBL/GenBank/DDBJ whole genome shotgun (WGS) entry which is preliminary data.</text>
</comment>
<evidence type="ECO:0000256" key="2">
    <source>
        <dbReference type="SAM" id="Phobius"/>
    </source>
</evidence>
<evidence type="ECO:0000313" key="4">
    <source>
        <dbReference type="Proteomes" id="UP001595075"/>
    </source>
</evidence>
<protein>
    <recommendedName>
        <fullName evidence="5">Transmembrane protein</fullName>
    </recommendedName>
</protein>
<gene>
    <name evidence="3" type="ORF">VTL71DRAFT_14918</name>
</gene>
<accession>A0ABR4CH61</accession>
<sequence length="100" mass="11368">MHCGFFWGGLKRRNIVIGDRFTCIQLLILLNPLFVLFFSGDTAFLVFAWLSLGRGNEGGMTCSSLLVELDRSPGLVEVGWEKKKKESEGEEEKMRTKEPR</sequence>
<evidence type="ECO:0000313" key="3">
    <source>
        <dbReference type="EMBL" id="KAL2068581.1"/>
    </source>
</evidence>
<keyword evidence="4" id="KW-1185">Reference proteome</keyword>
<organism evidence="3 4">
    <name type="scientific">Oculimacula yallundae</name>
    <dbReference type="NCBI Taxonomy" id="86028"/>
    <lineage>
        <taxon>Eukaryota</taxon>
        <taxon>Fungi</taxon>
        <taxon>Dikarya</taxon>
        <taxon>Ascomycota</taxon>
        <taxon>Pezizomycotina</taxon>
        <taxon>Leotiomycetes</taxon>
        <taxon>Helotiales</taxon>
        <taxon>Ploettnerulaceae</taxon>
        <taxon>Oculimacula</taxon>
    </lineage>
</organism>